<dbReference type="KEGG" id="adl:AURDEDRAFT_117491"/>
<dbReference type="Proteomes" id="UP000006514">
    <property type="component" value="Unassembled WGS sequence"/>
</dbReference>
<dbReference type="OrthoDB" id="2367075at2759"/>
<dbReference type="EMBL" id="JH687907">
    <property type="protein sequence ID" value="EJD35054.1"/>
    <property type="molecule type" value="Genomic_DNA"/>
</dbReference>
<gene>
    <name evidence="2" type="ORF">AURDEDRAFT_117491</name>
</gene>
<dbReference type="AlphaFoldDB" id="J0LE38"/>
<evidence type="ECO:0000313" key="2">
    <source>
        <dbReference type="EMBL" id="EJD35054.1"/>
    </source>
</evidence>
<evidence type="ECO:0000313" key="3">
    <source>
        <dbReference type="Proteomes" id="UP000006514"/>
    </source>
</evidence>
<sequence>MDRPPSALSSNGPYTASLAASPMLPPRSDLPNARVIKRHPTFWFEDGNVTLQVEDTVFKLHKSLLIKACALFQDTFAVGSSAAETEATDEHPLELHRTRQEFVVLCRTIYATWGDDERFGTEDLVRLLSAAHFFGAREIYARAIDRLEKKRVGPVDRIVYAKQFGIDDWLEPAFVTLVQTLRTLSDDEARRIEWSMAFRVTAAQKAIIASRFGRLQSANHAGCCSNCQANYIRNQLSQVTALLATEPPGRSSQDIDAYMDYLRQQVKNRCPSVGACGNHNCQSWPSAANIREWFELASEEQTIKKMLY</sequence>
<evidence type="ECO:0008006" key="4">
    <source>
        <dbReference type="Google" id="ProtNLM"/>
    </source>
</evidence>
<accession>J0LE38</accession>
<evidence type="ECO:0000256" key="1">
    <source>
        <dbReference type="SAM" id="MobiDB-lite"/>
    </source>
</evidence>
<reference evidence="3" key="1">
    <citation type="journal article" date="2012" name="Science">
        <title>The Paleozoic origin of enzymatic lignin decomposition reconstructed from 31 fungal genomes.</title>
        <authorList>
            <person name="Floudas D."/>
            <person name="Binder M."/>
            <person name="Riley R."/>
            <person name="Barry K."/>
            <person name="Blanchette R.A."/>
            <person name="Henrissat B."/>
            <person name="Martinez A.T."/>
            <person name="Otillar R."/>
            <person name="Spatafora J.W."/>
            <person name="Yadav J.S."/>
            <person name="Aerts A."/>
            <person name="Benoit I."/>
            <person name="Boyd A."/>
            <person name="Carlson A."/>
            <person name="Copeland A."/>
            <person name="Coutinho P.M."/>
            <person name="de Vries R.P."/>
            <person name="Ferreira P."/>
            <person name="Findley K."/>
            <person name="Foster B."/>
            <person name="Gaskell J."/>
            <person name="Glotzer D."/>
            <person name="Gorecki P."/>
            <person name="Heitman J."/>
            <person name="Hesse C."/>
            <person name="Hori C."/>
            <person name="Igarashi K."/>
            <person name="Jurgens J.A."/>
            <person name="Kallen N."/>
            <person name="Kersten P."/>
            <person name="Kohler A."/>
            <person name="Kuees U."/>
            <person name="Kumar T.K.A."/>
            <person name="Kuo A."/>
            <person name="LaButti K."/>
            <person name="Larrondo L.F."/>
            <person name="Lindquist E."/>
            <person name="Ling A."/>
            <person name="Lombard V."/>
            <person name="Lucas S."/>
            <person name="Lundell T."/>
            <person name="Martin R."/>
            <person name="McLaughlin D.J."/>
            <person name="Morgenstern I."/>
            <person name="Morin E."/>
            <person name="Murat C."/>
            <person name="Nagy L.G."/>
            <person name="Nolan M."/>
            <person name="Ohm R.A."/>
            <person name="Patyshakuliyeva A."/>
            <person name="Rokas A."/>
            <person name="Ruiz-Duenas F.J."/>
            <person name="Sabat G."/>
            <person name="Salamov A."/>
            <person name="Samejima M."/>
            <person name="Schmutz J."/>
            <person name="Slot J.C."/>
            <person name="St John F."/>
            <person name="Stenlid J."/>
            <person name="Sun H."/>
            <person name="Sun S."/>
            <person name="Syed K."/>
            <person name="Tsang A."/>
            <person name="Wiebenga A."/>
            <person name="Young D."/>
            <person name="Pisabarro A."/>
            <person name="Eastwood D.C."/>
            <person name="Martin F."/>
            <person name="Cullen D."/>
            <person name="Grigoriev I.V."/>
            <person name="Hibbett D.S."/>
        </authorList>
    </citation>
    <scope>NUCLEOTIDE SEQUENCE [LARGE SCALE GENOMIC DNA]</scope>
    <source>
        <strain evidence="3">TFB10046</strain>
    </source>
</reference>
<proteinExistence type="predicted"/>
<dbReference type="SUPFAM" id="SSF54695">
    <property type="entry name" value="POZ domain"/>
    <property type="match status" value="1"/>
</dbReference>
<organism evidence="2 3">
    <name type="scientific">Auricularia subglabra (strain TFB-10046 / SS5)</name>
    <name type="common">White-rot fungus</name>
    <name type="synonym">Auricularia delicata (strain TFB10046)</name>
    <dbReference type="NCBI Taxonomy" id="717982"/>
    <lineage>
        <taxon>Eukaryota</taxon>
        <taxon>Fungi</taxon>
        <taxon>Dikarya</taxon>
        <taxon>Basidiomycota</taxon>
        <taxon>Agaricomycotina</taxon>
        <taxon>Agaricomycetes</taxon>
        <taxon>Auriculariales</taxon>
        <taxon>Auriculariaceae</taxon>
        <taxon>Auricularia</taxon>
    </lineage>
</organism>
<protein>
    <recommendedName>
        <fullName evidence="4">BTB domain-containing protein</fullName>
    </recommendedName>
</protein>
<name>J0LE38_AURST</name>
<dbReference type="Gene3D" id="3.30.710.10">
    <property type="entry name" value="Potassium Channel Kv1.1, Chain A"/>
    <property type="match status" value="1"/>
</dbReference>
<dbReference type="InParanoid" id="J0LE38"/>
<keyword evidence="3" id="KW-1185">Reference proteome</keyword>
<dbReference type="OMA" id="ANIREWF"/>
<dbReference type="eggNOG" id="ENOG502RD1G">
    <property type="taxonomic scope" value="Eukaryota"/>
</dbReference>
<feature type="region of interest" description="Disordered" evidence="1">
    <location>
        <begin position="1"/>
        <end position="25"/>
    </location>
</feature>
<dbReference type="InterPro" id="IPR011333">
    <property type="entry name" value="SKP1/BTB/POZ_sf"/>
</dbReference>